<keyword evidence="3" id="KW-1185">Reference proteome</keyword>
<reference evidence="2" key="1">
    <citation type="submission" date="2019-09" db="EMBL/GenBank/DDBJ databases">
        <authorList>
            <person name="Cremers G."/>
        </authorList>
    </citation>
    <scope>NUCLEOTIDE SEQUENCE [LARGE SCALE GENOMIC DNA]</scope>
    <source>
        <strain evidence="2">3B</strain>
    </source>
</reference>
<comment type="caution">
    <text evidence="2">The sequence shown here is derived from an EMBL/GenBank/DDBJ whole genome shotgun (WGS) entry which is preliminary data.</text>
</comment>
<organism evidence="2 3">
    <name type="scientific">Methylacidimicrobium cyclopophantes</name>
    <dbReference type="NCBI Taxonomy" id="1041766"/>
    <lineage>
        <taxon>Bacteria</taxon>
        <taxon>Pseudomonadati</taxon>
        <taxon>Verrucomicrobiota</taxon>
        <taxon>Methylacidimicrobium</taxon>
    </lineage>
</organism>
<accession>A0A5E6MEC1</accession>
<dbReference type="OrthoDB" id="9813766at2"/>
<dbReference type="Pfam" id="PF01909">
    <property type="entry name" value="NTP_transf_2"/>
    <property type="match status" value="1"/>
</dbReference>
<evidence type="ECO:0000313" key="3">
    <source>
        <dbReference type="Proteomes" id="UP000381693"/>
    </source>
</evidence>
<dbReference type="SUPFAM" id="SSF81301">
    <property type="entry name" value="Nucleotidyltransferase"/>
    <property type="match status" value="1"/>
</dbReference>
<dbReference type="GO" id="GO:0016779">
    <property type="term" value="F:nucleotidyltransferase activity"/>
    <property type="evidence" value="ECO:0007669"/>
    <property type="project" value="InterPro"/>
</dbReference>
<evidence type="ECO:0000313" key="2">
    <source>
        <dbReference type="EMBL" id="VVM07825.1"/>
    </source>
</evidence>
<dbReference type="CDD" id="cd05403">
    <property type="entry name" value="NT_KNTase_like"/>
    <property type="match status" value="1"/>
</dbReference>
<dbReference type="EMBL" id="CABFUZ020000203">
    <property type="protein sequence ID" value="VVM07825.1"/>
    <property type="molecule type" value="Genomic_DNA"/>
</dbReference>
<dbReference type="Proteomes" id="UP000381693">
    <property type="component" value="Unassembled WGS sequence"/>
</dbReference>
<evidence type="ECO:0000259" key="1">
    <source>
        <dbReference type="Pfam" id="PF01909"/>
    </source>
</evidence>
<feature type="domain" description="Polymerase nucleotidyl transferase" evidence="1">
    <location>
        <begin position="15"/>
        <end position="58"/>
    </location>
</feature>
<protein>
    <recommendedName>
        <fullName evidence="1">Polymerase nucleotidyl transferase domain-containing protein</fullName>
    </recommendedName>
</protein>
<name>A0A5E6MEC1_9BACT</name>
<dbReference type="InterPro" id="IPR043519">
    <property type="entry name" value="NT_sf"/>
</dbReference>
<dbReference type="AlphaFoldDB" id="A0A5E6MEC1"/>
<sequence>MRDPDFPQGFERLLERLLEAVRLYYGSRLVALAVYGSVGRRKMRPDSDIDFLLVATPLPQGRMARVAEWEVVERWLSPFLEEARAEGISTEWSPIFKTPEELEAGSPLLFDMTEDARILWDPEGVLQGALRKMGERLARNGARRVWSGNAWYWELKPGHRPGEPIEI</sequence>
<proteinExistence type="predicted"/>
<gene>
    <name evidence="2" type="ORF">MAMC_01843</name>
</gene>
<dbReference type="InterPro" id="IPR002934">
    <property type="entry name" value="Polymerase_NTP_transf_dom"/>
</dbReference>
<dbReference type="Gene3D" id="3.30.460.10">
    <property type="entry name" value="Beta Polymerase, domain 2"/>
    <property type="match status" value="1"/>
</dbReference>
<dbReference type="RefSeq" id="WP_142525772.1">
    <property type="nucleotide sequence ID" value="NZ_CABFUZ020000203.1"/>
</dbReference>